<dbReference type="InterPro" id="IPR011335">
    <property type="entry name" value="Restrct_endonuc-II-like"/>
</dbReference>
<dbReference type="EMBL" id="AMFJ01000141">
    <property type="protein sequence ID" value="EKE29590.1"/>
    <property type="molecule type" value="Genomic_DNA"/>
</dbReference>
<dbReference type="GO" id="GO:0016787">
    <property type="term" value="F:hydrolase activity"/>
    <property type="evidence" value="ECO:0007669"/>
    <property type="project" value="UniProtKB-KW"/>
</dbReference>
<reference evidence="8" key="1">
    <citation type="journal article" date="2012" name="Science">
        <title>Fermentation, hydrogen, and sulfur metabolism in multiple uncultivated bacterial phyla.</title>
        <authorList>
            <person name="Wrighton K.C."/>
            <person name="Thomas B.C."/>
            <person name="Sharon I."/>
            <person name="Miller C.S."/>
            <person name="Castelle C.J."/>
            <person name="VerBerkmoes N.C."/>
            <person name="Wilkins M.J."/>
            <person name="Hettich R.L."/>
            <person name="Lipton M.S."/>
            <person name="Williams K.H."/>
            <person name="Long P.E."/>
            <person name="Banfield J.F."/>
        </authorList>
    </citation>
    <scope>NUCLEOTIDE SEQUENCE [LARGE SCALE GENOMIC DNA]</scope>
</reference>
<evidence type="ECO:0000256" key="3">
    <source>
        <dbReference type="ARBA" id="ARBA00022763"/>
    </source>
</evidence>
<evidence type="ECO:0000256" key="5">
    <source>
        <dbReference type="ARBA" id="ARBA00023204"/>
    </source>
</evidence>
<comment type="similarity">
    <text evidence="6">Belongs to the Vsr family.</text>
</comment>
<name>K2H172_9BACT</name>
<evidence type="ECO:0000313" key="8">
    <source>
        <dbReference type="EMBL" id="EKE29590.1"/>
    </source>
</evidence>
<keyword evidence="3" id="KW-0227">DNA damage</keyword>
<evidence type="ECO:0000256" key="6">
    <source>
        <dbReference type="ARBA" id="ARBA00029466"/>
    </source>
</evidence>
<dbReference type="AlphaFoldDB" id="K2H172"/>
<gene>
    <name evidence="8" type="ORF">ACD_2C00141G0012</name>
</gene>
<comment type="caution">
    <text evidence="8">The sequence shown here is derived from an EMBL/GenBank/DDBJ whole genome shotgun (WGS) entry which is preliminary data.</text>
</comment>
<dbReference type="SUPFAM" id="SSF52980">
    <property type="entry name" value="Restriction endonuclease-like"/>
    <property type="match status" value="1"/>
</dbReference>
<evidence type="ECO:0000256" key="2">
    <source>
        <dbReference type="ARBA" id="ARBA00022759"/>
    </source>
</evidence>
<dbReference type="NCBIfam" id="TIGR00632">
    <property type="entry name" value="vsr"/>
    <property type="match status" value="1"/>
</dbReference>
<evidence type="ECO:0000259" key="7">
    <source>
        <dbReference type="Pfam" id="PF04480"/>
    </source>
</evidence>
<dbReference type="InterPro" id="IPR004603">
    <property type="entry name" value="DNA_mismatch_endonuc_vsr"/>
</dbReference>
<dbReference type="CDD" id="cd00221">
    <property type="entry name" value="Vsr"/>
    <property type="match status" value="1"/>
</dbReference>
<dbReference type="Pfam" id="PF04480">
    <property type="entry name" value="DUF559"/>
    <property type="match status" value="1"/>
</dbReference>
<sequence>MDKFTPEKRSEIMSKIRAKNTKIEITLRRAIYDEWIRWYRLHHRVHKIRWDLTFIGKRVIIFIDWCFWHWCPECFKAPKSRVEYWWPKIQTNMDRDIRNTAILEAEWWTVLKFWEHEIRKNLKSVVEEVKLALSEVQ</sequence>
<protein>
    <recommendedName>
        <fullName evidence="7">DUF559 domain-containing protein</fullName>
    </recommendedName>
</protein>
<keyword evidence="5" id="KW-0234">DNA repair</keyword>
<evidence type="ECO:0000256" key="4">
    <source>
        <dbReference type="ARBA" id="ARBA00022801"/>
    </source>
</evidence>
<dbReference type="Pfam" id="PF03852">
    <property type="entry name" value="Vsr"/>
    <property type="match status" value="1"/>
</dbReference>
<keyword evidence="4" id="KW-0378">Hydrolase</keyword>
<dbReference type="GO" id="GO:0006298">
    <property type="term" value="P:mismatch repair"/>
    <property type="evidence" value="ECO:0007669"/>
    <property type="project" value="InterPro"/>
</dbReference>
<organism evidence="8">
    <name type="scientific">uncultured bacterium</name>
    <name type="common">gcode 4</name>
    <dbReference type="NCBI Taxonomy" id="1234023"/>
    <lineage>
        <taxon>Bacteria</taxon>
        <taxon>environmental samples</taxon>
    </lineage>
</organism>
<dbReference type="Gene3D" id="3.40.960.10">
    <property type="entry name" value="VSR Endonuclease"/>
    <property type="match status" value="1"/>
</dbReference>
<proteinExistence type="inferred from homology"/>
<dbReference type="GO" id="GO:0004519">
    <property type="term" value="F:endonuclease activity"/>
    <property type="evidence" value="ECO:0007669"/>
    <property type="project" value="UniProtKB-KW"/>
</dbReference>
<accession>K2H172</accession>
<keyword evidence="2" id="KW-0255">Endonuclease</keyword>
<feature type="domain" description="DUF559" evidence="7">
    <location>
        <begin position="90"/>
        <end position="133"/>
    </location>
</feature>
<evidence type="ECO:0000256" key="1">
    <source>
        <dbReference type="ARBA" id="ARBA00022722"/>
    </source>
</evidence>
<dbReference type="InterPro" id="IPR007569">
    <property type="entry name" value="DUF559"/>
</dbReference>
<keyword evidence="1" id="KW-0540">Nuclease</keyword>